<dbReference type="InterPro" id="IPR036010">
    <property type="entry name" value="2Fe-2S_ferredoxin-like_sf"/>
</dbReference>
<dbReference type="InterPro" id="IPR001433">
    <property type="entry name" value="OxRdtase_FAD/NAD-bd"/>
</dbReference>
<keyword evidence="5" id="KW-0274">FAD</keyword>
<dbReference type="SUPFAM" id="SSF63380">
    <property type="entry name" value="Riboflavin synthase domain-like"/>
    <property type="match status" value="1"/>
</dbReference>
<protein>
    <submittedName>
        <fullName evidence="10">Ferredoxin reductase</fullName>
    </submittedName>
</protein>
<evidence type="ECO:0000256" key="2">
    <source>
        <dbReference type="ARBA" id="ARBA00022630"/>
    </source>
</evidence>
<gene>
    <name evidence="10" type="ORF">NBH00_14230</name>
</gene>
<evidence type="ECO:0000256" key="5">
    <source>
        <dbReference type="ARBA" id="ARBA00022827"/>
    </source>
</evidence>
<reference evidence="10 11" key="1">
    <citation type="submission" date="2022-06" db="EMBL/GenBank/DDBJ databases">
        <title>Paraconexibacter antarcticus.</title>
        <authorList>
            <person name="Kim C.S."/>
        </authorList>
    </citation>
    <scope>NUCLEOTIDE SEQUENCE [LARGE SCALE GENOMIC DNA]</scope>
    <source>
        <strain evidence="10 11">02-257</strain>
    </source>
</reference>
<dbReference type="InterPro" id="IPR012675">
    <property type="entry name" value="Beta-grasp_dom_sf"/>
</dbReference>
<dbReference type="SUPFAM" id="SSF54292">
    <property type="entry name" value="2Fe-2S ferredoxin-like"/>
    <property type="match status" value="1"/>
</dbReference>
<keyword evidence="4" id="KW-0479">Metal-binding</keyword>
<dbReference type="RefSeq" id="WP_254569257.1">
    <property type="nucleotide sequence ID" value="NZ_CP098502.1"/>
</dbReference>
<dbReference type="PANTHER" id="PTHR47354:SF6">
    <property type="entry name" value="NADH OXIDOREDUCTASE HCR"/>
    <property type="match status" value="1"/>
</dbReference>
<dbReference type="InterPro" id="IPR008333">
    <property type="entry name" value="Cbr1-like_FAD-bd_dom"/>
</dbReference>
<evidence type="ECO:0000313" key="11">
    <source>
        <dbReference type="Proteomes" id="UP001056035"/>
    </source>
</evidence>
<dbReference type="Pfam" id="PF00970">
    <property type="entry name" value="FAD_binding_6"/>
    <property type="match status" value="1"/>
</dbReference>
<dbReference type="CDD" id="cd00207">
    <property type="entry name" value="fer2"/>
    <property type="match status" value="1"/>
</dbReference>
<evidence type="ECO:0000256" key="4">
    <source>
        <dbReference type="ARBA" id="ARBA00022723"/>
    </source>
</evidence>
<keyword evidence="7" id="KW-0408">Iron</keyword>
<dbReference type="Pfam" id="PF00175">
    <property type="entry name" value="NAD_binding_1"/>
    <property type="match status" value="1"/>
</dbReference>
<name>A0ABY5DP52_9ACTN</name>
<dbReference type="Gene3D" id="3.10.20.30">
    <property type="match status" value="1"/>
</dbReference>
<keyword evidence="11" id="KW-1185">Reference proteome</keyword>
<organism evidence="10 11">
    <name type="scientific">Paraconexibacter antarcticus</name>
    <dbReference type="NCBI Taxonomy" id="2949664"/>
    <lineage>
        <taxon>Bacteria</taxon>
        <taxon>Bacillati</taxon>
        <taxon>Actinomycetota</taxon>
        <taxon>Thermoleophilia</taxon>
        <taxon>Solirubrobacterales</taxon>
        <taxon>Paraconexibacteraceae</taxon>
        <taxon>Paraconexibacter</taxon>
    </lineage>
</organism>
<dbReference type="InterPro" id="IPR039261">
    <property type="entry name" value="FNR_nucleotide-bd"/>
</dbReference>
<evidence type="ECO:0000256" key="3">
    <source>
        <dbReference type="ARBA" id="ARBA00022714"/>
    </source>
</evidence>
<sequence length="367" mass="40476">MAERGARPEVPAAPRRVLRAVRSMFTPLLPDDYLEMINPLWNTQELRGRVERVDHETADAATILIKPGWTWPGHTPGQYLRIGVVVDGIHHWRAYSLTSDPDRPDGCISITPKLVDEGVVSPYLVRDLRPGAIVRLGGVEGTFVLPDPLPARSLFVSAGSGVTPIMSMLRALDHRDAMQDVVLLHSARHADDVIFGAELRDMARRHPGLRLHEQHTRDMGRLTPADLGTLCPDWREREAFISGPRELLDALLEHWEADGGDRERLHMERFQPVLADADAEHGDGGTITFTKSGIEARSDGAQPILAAGEEAGATLPYGCRMGICHTCVGRLCSGRVRDLRTGEVRGQDDEMIRTCVHAPEGHVEIAL</sequence>
<dbReference type="InterPro" id="IPR001041">
    <property type="entry name" value="2Fe-2S_ferredoxin-type"/>
</dbReference>
<dbReference type="EMBL" id="CP098502">
    <property type="protein sequence ID" value="UTI62520.1"/>
    <property type="molecule type" value="Genomic_DNA"/>
</dbReference>
<evidence type="ECO:0000256" key="8">
    <source>
        <dbReference type="ARBA" id="ARBA00023014"/>
    </source>
</evidence>
<evidence type="ECO:0000313" key="10">
    <source>
        <dbReference type="EMBL" id="UTI62520.1"/>
    </source>
</evidence>
<dbReference type="Proteomes" id="UP001056035">
    <property type="component" value="Chromosome"/>
</dbReference>
<evidence type="ECO:0000256" key="7">
    <source>
        <dbReference type="ARBA" id="ARBA00023004"/>
    </source>
</evidence>
<dbReference type="PRINTS" id="PR00410">
    <property type="entry name" value="PHEHYDRXLASE"/>
</dbReference>
<dbReference type="InterPro" id="IPR017927">
    <property type="entry name" value="FAD-bd_FR_type"/>
</dbReference>
<keyword evidence="6" id="KW-0560">Oxidoreductase</keyword>
<dbReference type="PANTHER" id="PTHR47354">
    <property type="entry name" value="NADH OXIDOREDUCTASE HCR"/>
    <property type="match status" value="1"/>
</dbReference>
<keyword evidence="8" id="KW-0411">Iron-sulfur</keyword>
<dbReference type="CDD" id="cd06216">
    <property type="entry name" value="FNR_iron_sulfur_binding_2"/>
    <property type="match status" value="1"/>
</dbReference>
<keyword evidence="2" id="KW-0285">Flavoprotein</keyword>
<dbReference type="Pfam" id="PF00111">
    <property type="entry name" value="Fer2"/>
    <property type="match status" value="1"/>
</dbReference>
<keyword evidence="3" id="KW-0001">2Fe-2S</keyword>
<accession>A0ABY5DP52</accession>
<dbReference type="SUPFAM" id="SSF52343">
    <property type="entry name" value="Ferredoxin reductase-like, C-terminal NADP-linked domain"/>
    <property type="match status" value="1"/>
</dbReference>
<comment type="cofactor">
    <cofactor evidence="1">
        <name>FAD</name>
        <dbReference type="ChEBI" id="CHEBI:57692"/>
    </cofactor>
</comment>
<dbReference type="Gene3D" id="3.40.50.80">
    <property type="entry name" value="Nucleotide-binding domain of ferredoxin-NADP reductase (FNR) module"/>
    <property type="match status" value="1"/>
</dbReference>
<feature type="domain" description="FAD-binding FR-type" evidence="9">
    <location>
        <begin position="43"/>
        <end position="146"/>
    </location>
</feature>
<evidence type="ECO:0000256" key="1">
    <source>
        <dbReference type="ARBA" id="ARBA00001974"/>
    </source>
</evidence>
<dbReference type="InterPro" id="IPR017938">
    <property type="entry name" value="Riboflavin_synthase-like_b-brl"/>
</dbReference>
<evidence type="ECO:0000259" key="9">
    <source>
        <dbReference type="PROSITE" id="PS51384"/>
    </source>
</evidence>
<proteinExistence type="predicted"/>
<dbReference type="InterPro" id="IPR050415">
    <property type="entry name" value="MRET"/>
</dbReference>
<evidence type="ECO:0000256" key="6">
    <source>
        <dbReference type="ARBA" id="ARBA00023002"/>
    </source>
</evidence>
<dbReference type="PROSITE" id="PS51384">
    <property type="entry name" value="FAD_FR"/>
    <property type="match status" value="1"/>
</dbReference>
<dbReference type="Gene3D" id="2.40.30.10">
    <property type="entry name" value="Translation factors"/>
    <property type="match status" value="1"/>
</dbReference>